<reference evidence="2" key="2">
    <citation type="submission" date="2004-09" db="EMBL/GenBank/DDBJ databases">
        <authorList>
            <person name="Gloeckner G."/>
            <person name="Schilhabel M."/>
            <person name="Lehmann R."/>
            <person name="Platzer M."/>
        </authorList>
    </citation>
    <scope>NUCLEOTIDE SEQUENCE</scope>
    <source>
        <strain evidence="2">PBi</strain>
    </source>
</reference>
<dbReference type="AlphaFoldDB" id="A0A7I6GXA8"/>
<geneLocation type="plasmid" evidence="3 5">
    <name>lp25_cp32-3</name>
</geneLocation>
<keyword evidence="1" id="KW-0175">Coiled coil</keyword>
<feature type="coiled-coil region" evidence="1">
    <location>
        <begin position="107"/>
        <end position="153"/>
    </location>
</feature>
<protein>
    <submittedName>
        <fullName evidence="2">Uncharacterized protein</fullName>
    </submittedName>
</protein>
<dbReference type="InterPro" id="IPR006739">
    <property type="entry name" value="DUF603"/>
</dbReference>
<reference evidence="5" key="4">
    <citation type="submission" date="2018-04" db="EMBL/GenBank/DDBJ databases">
        <title>Whole Genome Assembly of Borrelia bavariensis PBi.</title>
        <authorList>
            <person name="Margos G."/>
        </authorList>
    </citation>
    <scope>NUCLEOTIDE SEQUENCE [LARGE SCALE GENOMIC DNA]</scope>
    <source>
        <strain evidence="5">PBi</strain>
        <plasmid evidence="5">lp25_cp32-3</plasmid>
    </source>
</reference>
<evidence type="ECO:0000313" key="3">
    <source>
        <dbReference type="EMBL" id="AZA27203.1"/>
    </source>
</evidence>
<dbReference type="Proteomes" id="UP000274630">
    <property type="component" value="Plasmid lp25_cp32-3"/>
</dbReference>
<proteinExistence type="predicted"/>
<dbReference type="RefSeq" id="WP_123771980.1">
    <property type="nucleotide sequence ID" value="NZ_CP028874.1"/>
</dbReference>
<sequence length="188" mass="21830">MKKVKRSFDDYVAYFREGSLSDKEIAARLGVSRVNVWRMRQKWESGEISVNEDSRVTISEDTFEHLVAQTFKSEVKAKKVKGELDLERSNLELGFIRAFKQYSSIELASMLSKIDDLRFKIDSLNKQCNKKNAKCVNENINSLKVELNDLIKECLIREMELYYECMKRLAAAHEVDSKSNYKSSKGHK</sequence>
<evidence type="ECO:0000313" key="2">
    <source>
        <dbReference type="EMBL" id="AAU85897.1"/>
    </source>
</evidence>
<keyword evidence="5" id="KW-1185">Reference proteome</keyword>
<evidence type="ECO:0000256" key="1">
    <source>
        <dbReference type="SAM" id="Coils"/>
    </source>
</evidence>
<evidence type="ECO:0000313" key="5">
    <source>
        <dbReference type="Proteomes" id="UP000274630"/>
    </source>
</evidence>
<geneLocation type="plasmid" evidence="4">
    <name>4</name>
</geneLocation>
<name>A0A7I6GXA8_BORGP</name>
<gene>
    <name evidence="2" type="ordered locus">BGP047</name>
    <name evidence="3" type="ORF">DB299_04735</name>
</gene>
<reference evidence="3" key="3">
    <citation type="journal article" date="2018" name="PLoS ONE">
        <title>The genus Borrelia reloaded.</title>
        <authorList>
            <person name="Margos G."/>
            <person name="Gofton A."/>
            <person name="Wibberg D."/>
            <person name="Dangel A."/>
            <person name="Marosevic D."/>
            <person name="Loh S.M."/>
            <person name="Oskam C."/>
            <person name="Fingerle V."/>
        </authorList>
    </citation>
    <scope>NUCLEOTIDE SEQUENCE</scope>
    <source>
        <strain evidence="3">PBi</strain>
    </source>
</reference>
<organism evidence="2">
    <name type="scientific">Borrelia garinii subsp. bavariensis (strain ATCC BAA-2496 / DSM 23469 / PBi)</name>
    <name type="common">Borreliella bavariensis</name>
    <dbReference type="NCBI Taxonomy" id="290434"/>
    <lineage>
        <taxon>Bacteria</taxon>
        <taxon>Pseudomonadati</taxon>
        <taxon>Spirochaetota</taxon>
        <taxon>Spirochaetia</taxon>
        <taxon>Spirochaetales</taxon>
        <taxon>Borreliaceae</taxon>
        <taxon>Borreliella</taxon>
    </lineage>
</organism>
<keyword evidence="3" id="KW-0614">Plasmid</keyword>
<evidence type="ECO:0000313" key="4">
    <source>
        <dbReference type="Proteomes" id="UP000002276"/>
    </source>
</evidence>
<reference evidence="2" key="1">
    <citation type="journal article" date="2004" name="Nucleic Acids Res.">
        <title>Comparative analysis of the Borrelia garinii genome.</title>
        <authorList>
            <person name="Glockner G."/>
            <person name="Lehmann R."/>
            <person name="Romualdi A."/>
            <person name="Pradella S."/>
            <person name="Schulte-Spechtel U."/>
            <person name="Schilhabel M."/>
            <person name="Wilske B."/>
            <person name="Suhnel J."/>
            <person name="Platzer M."/>
        </authorList>
    </citation>
    <scope>NUCLEOTIDE SEQUENCE [LARGE SCALE GENOMIC DNA]</scope>
    <source>
        <strain>ATCC BAA-2496 / DSM 23469 / PBi</strain>
        <strain evidence="2">PBi</strain>
        <plasmid>4</plasmid>
    </source>
</reference>
<accession>A0A7I6GXA8</accession>
<dbReference type="EMBL" id="AY722918">
    <property type="protein sequence ID" value="AAU85897.1"/>
    <property type="molecule type" value="Genomic_DNA"/>
</dbReference>
<dbReference type="Pfam" id="PF04645">
    <property type="entry name" value="DUF603"/>
    <property type="match status" value="1"/>
</dbReference>
<dbReference type="EMBL" id="CP028874">
    <property type="protein sequence ID" value="AZA27203.1"/>
    <property type="molecule type" value="Genomic_DNA"/>
</dbReference>